<protein>
    <submittedName>
        <fullName evidence="1">Uncharacterized protein</fullName>
    </submittedName>
</protein>
<sequence length="597" mass="66815">MDPTPEGAPITTERLQELLRVVEPLQPTMSRTLRWQGEYDMVPGTQESVATHQEDMNAYAKYLFEGFPFEGLTEEVKLQILLINMIHDLDEWKDGDTSIREQEKMTVEELERRSQNKKMSFDRLAQSHNFPGEIRAIYDAFEHRHDIHHTRPSWISPIALAYSGLLDRTQGVVFKTFYSTQPKNEDIDSSLSRIAREFDLLSQFLPITPENTFQLIQLKDHVDKLVSTGIFDRGAVFQSEKDDSEKDSHVPYIIRGEKQLADFTEGARSLVAMERATNTVVVGQDIPVVIEGKGRQVLLPGDFRPVRAIIPPEYFGEQFAHLNSKDRAHAIREVLLRNQIAAINWMRGPIERSTFGQLSGKLVVPSFDPSAIEVGEEGTVYAQLALGNSSASQKLLFDPTEVNPMFRLFVNPAGSLMTDNELSRKAREIVGPSFDPQKHLHYQDGKPIALQIPVSTYAVRDPAHAPTEIDISEILKNATPSREQIDRHLGVVDWVDNPSKLPTTTGPSIILGQTQAVQFPTDTIGVISQRLQSAGQTIKRHGGARIIDPGFGTKQRFGIDTPSGVPIRTEFETYSGQGQPVGDQNLVIYLYPAAKGA</sequence>
<reference evidence="1 2" key="1">
    <citation type="journal article" date="2016" name="Nat. Commun.">
        <title>Thousands of microbial genomes shed light on interconnected biogeochemical processes in an aquifer system.</title>
        <authorList>
            <person name="Anantharaman K."/>
            <person name="Brown C.T."/>
            <person name="Hug L.A."/>
            <person name="Sharon I."/>
            <person name="Castelle C.J."/>
            <person name="Probst A.J."/>
            <person name="Thomas B.C."/>
            <person name="Singh A."/>
            <person name="Wilkins M.J."/>
            <person name="Karaoz U."/>
            <person name="Brodie E.L."/>
            <person name="Williams K.H."/>
            <person name="Hubbard S.S."/>
            <person name="Banfield J.F."/>
        </authorList>
    </citation>
    <scope>NUCLEOTIDE SEQUENCE [LARGE SCALE GENOMIC DNA]</scope>
</reference>
<comment type="caution">
    <text evidence="1">The sequence shown here is derived from an EMBL/GenBank/DDBJ whole genome shotgun (WGS) entry which is preliminary data.</text>
</comment>
<gene>
    <name evidence="1" type="ORF">A2799_01935</name>
</gene>
<accession>A0A1F7GIP0</accession>
<dbReference type="Proteomes" id="UP000176850">
    <property type="component" value="Unassembled WGS sequence"/>
</dbReference>
<dbReference type="AlphaFoldDB" id="A0A1F7GIP0"/>
<dbReference type="EMBL" id="MFZH01000027">
    <property type="protein sequence ID" value="OGK18741.1"/>
    <property type="molecule type" value="Genomic_DNA"/>
</dbReference>
<proteinExistence type="predicted"/>
<name>A0A1F7GIP0_9BACT</name>
<organism evidence="1 2">
    <name type="scientific">Candidatus Roizmanbacteria bacterium RIFCSPHIGHO2_01_FULL_39_24</name>
    <dbReference type="NCBI Taxonomy" id="1802032"/>
    <lineage>
        <taxon>Bacteria</taxon>
        <taxon>Candidatus Roizmaniibacteriota</taxon>
    </lineage>
</organism>
<evidence type="ECO:0000313" key="2">
    <source>
        <dbReference type="Proteomes" id="UP000176850"/>
    </source>
</evidence>
<evidence type="ECO:0000313" key="1">
    <source>
        <dbReference type="EMBL" id="OGK18741.1"/>
    </source>
</evidence>